<name>A0A2W6NMN4_9BACL</name>
<dbReference type="RefSeq" id="WP_111269450.1">
    <property type="nucleotide sequence ID" value="NZ_QKWW01000018.1"/>
</dbReference>
<accession>A0A2W6NMN4</accession>
<evidence type="ECO:0000313" key="2">
    <source>
        <dbReference type="Proteomes" id="UP000249204"/>
    </source>
</evidence>
<dbReference type="EMBL" id="QKWW01000018">
    <property type="protein sequence ID" value="PZT56458.1"/>
    <property type="molecule type" value="Genomic_DNA"/>
</dbReference>
<organism evidence="1 2">
    <name type="scientific">Paenibacillus silvae</name>
    <dbReference type="NCBI Taxonomy" id="1325358"/>
    <lineage>
        <taxon>Bacteria</taxon>
        <taxon>Bacillati</taxon>
        <taxon>Bacillota</taxon>
        <taxon>Bacilli</taxon>
        <taxon>Bacillales</taxon>
        <taxon>Paenibacillaceae</taxon>
        <taxon>Paenibacillus</taxon>
    </lineage>
</organism>
<evidence type="ECO:0000313" key="1">
    <source>
        <dbReference type="EMBL" id="PZT56458.1"/>
    </source>
</evidence>
<dbReference type="AlphaFoldDB" id="A0A2W6NMN4"/>
<sequence length="149" mass="16725">MKKVLFITLLSLFILSGCSTHEQIDIKSPSYMYSENSEIGRNVRVSLNGTLNKKDDVFEGELSIDDIVFKKVIFTHNTLLISYEGSKRTVLGDIYFDKQANQYAIIVTEPELYTKLTHAKFQNKGLVISSPASSLADAKIIEAKLKAME</sequence>
<dbReference type="Proteomes" id="UP000249204">
    <property type="component" value="Unassembled WGS sequence"/>
</dbReference>
<comment type="caution">
    <text evidence="1">The sequence shown here is derived from an EMBL/GenBank/DDBJ whole genome shotgun (WGS) entry which is preliminary data.</text>
</comment>
<protein>
    <submittedName>
        <fullName evidence="1">Uncharacterized protein</fullName>
    </submittedName>
</protein>
<proteinExistence type="predicted"/>
<reference evidence="1 2" key="1">
    <citation type="submission" date="2018-06" db="EMBL/GenBank/DDBJ databases">
        <title>Isolation of heavy metals resistant Paenibacillus silvae NC2 from Gold-Copper mine in ZiJin, China.</title>
        <authorList>
            <person name="Xu J."/>
            <person name="Mazhar H.S."/>
            <person name="Rensing C."/>
        </authorList>
    </citation>
    <scope>NUCLEOTIDE SEQUENCE [LARGE SCALE GENOMIC DNA]</scope>
    <source>
        <strain evidence="1 2">NC2</strain>
    </source>
</reference>
<dbReference type="PROSITE" id="PS51257">
    <property type="entry name" value="PROKAR_LIPOPROTEIN"/>
    <property type="match status" value="1"/>
</dbReference>
<gene>
    <name evidence="1" type="ORF">DN757_06435</name>
</gene>